<feature type="signal peptide" evidence="10">
    <location>
        <begin position="1"/>
        <end position="23"/>
    </location>
</feature>
<evidence type="ECO:0000256" key="9">
    <source>
        <dbReference type="ARBA" id="ARBA00081661"/>
    </source>
</evidence>
<comment type="similarity">
    <text evidence="2 10">Belongs to the glycosyl hydrolase 29 family.</text>
</comment>
<dbReference type="EC" id="3.2.1.51" evidence="3"/>
<dbReference type="InterPro" id="IPR057739">
    <property type="entry name" value="Glyco_hydro_29_N"/>
</dbReference>
<dbReference type="InterPro" id="IPR013780">
    <property type="entry name" value="Glyco_hydro_b"/>
</dbReference>
<sequence>MEIKYLLQLIYLFIVIRLGSITSEYLPDWNSLDSRPLPAWYDNAKVGIFIHWGVYSVPNYGDEWFWYNWKTEEIDGYEEYMKKNYAPNFTYQDFASLMTGELFNASEWASLFKSAGAKYVVLTSKHHDGFSLWPSTYSNSWNSVDMGPHIDIVGELSNALRSEINITFGIYYSLYEWYNRMYRKDKAQRWQTRDYIENKVYPELFELIDKYGPEIIWSDGDWEAAESYWKPKEFLAWLYNESKVNTTVVVNDRWGLLSWCRHGDFHNCMDRYNPGVLKKHKWENAFTIDRKAWDWRETATLDEYLTSEELIKEIVTTVSCNGNALVGVGPTRFGNIPSIFQERLRDMGHWLAINGEAIYDSNPWIYQNDTFTPNIWFTSKSLSGKIVVYATVLSFPSTNYTVDIFAINDYVTEQTKIELLGYSGQIMWFMRDSAIRIKFPDKAILDELGLRFAWTFKITGLKSDSILK</sequence>
<evidence type="ECO:0000256" key="5">
    <source>
        <dbReference type="ARBA" id="ARBA00022801"/>
    </source>
</evidence>
<dbReference type="PANTHER" id="PTHR10030">
    <property type="entry name" value="ALPHA-L-FUCOSIDASE"/>
    <property type="match status" value="1"/>
</dbReference>
<reference evidence="14" key="2">
    <citation type="submission" date="2018-07" db="EMBL/GenBank/DDBJ databases">
        <authorList>
            <person name="Quirk P.G."/>
            <person name="Krulwich T.A."/>
        </authorList>
    </citation>
    <scope>NUCLEOTIDE SEQUENCE</scope>
</reference>
<dbReference type="FunFam" id="3.20.20.80:FF:000027">
    <property type="entry name" value="Alpha-L-fucosidase"/>
    <property type="match status" value="1"/>
</dbReference>
<keyword evidence="6" id="KW-0325">Glycoprotein</keyword>
<dbReference type="InterPro" id="IPR000933">
    <property type="entry name" value="Glyco_hydro_29"/>
</dbReference>
<proteinExistence type="inferred from homology"/>
<feature type="domain" description="Alpha-L-fucosidase C-terminal" evidence="12">
    <location>
        <begin position="367"/>
        <end position="459"/>
    </location>
</feature>
<evidence type="ECO:0000256" key="1">
    <source>
        <dbReference type="ARBA" id="ARBA00004071"/>
    </source>
</evidence>
<name>A0A336M6N3_CULSO</name>
<dbReference type="GO" id="GO:0004560">
    <property type="term" value="F:alpha-L-fucosidase activity"/>
    <property type="evidence" value="ECO:0007669"/>
    <property type="project" value="UniProtKB-EC"/>
</dbReference>
<evidence type="ECO:0000256" key="4">
    <source>
        <dbReference type="ARBA" id="ARBA00022729"/>
    </source>
</evidence>
<evidence type="ECO:0000256" key="10">
    <source>
        <dbReference type="PIRNR" id="PIRNR001092"/>
    </source>
</evidence>
<evidence type="ECO:0000259" key="11">
    <source>
        <dbReference type="Pfam" id="PF01120"/>
    </source>
</evidence>
<keyword evidence="4 10" id="KW-0732">Signal</keyword>
<dbReference type="SUPFAM" id="SSF51445">
    <property type="entry name" value="(Trans)glycosidases"/>
    <property type="match status" value="1"/>
</dbReference>
<gene>
    <name evidence="14" type="primary">CSON005084</name>
</gene>
<organism evidence="14">
    <name type="scientific">Culicoides sonorensis</name>
    <name type="common">Biting midge</name>
    <dbReference type="NCBI Taxonomy" id="179676"/>
    <lineage>
        <taxon>Eukaryota</taxon>
        <taxon>Metazoa</taxon>
        <taxon>Ecdysozoa</taxon>
        <taxon>Arthropoda</taxon>
        <taxon>Hexapoda</taxon>
        <taxon>Insecta</taxon>
        <taxon>Pterygota</taxon>
        <taxon>Neoptera</taxon>
        <taxon>Endopterygota</taxon>
        <taxon>Diptera</taxon>
        <taxon>Nematocera</taxon>
        <taxon>Chironomoidea</taxon>
        <taxon>Ceratopogonidae</taxon>
        <taxon>Ceratopogoninae</taxon>
        <taxon>Culicoides</taxon>
        <taxon>Monoculicoides</taxon>
    </lineage>
</organism>
<dbReference type="SMART" id="SM00812">
    <property type="entry name" value="Alpha_L_fucos"/>
    <property type="match status" value="1"/>
</dbReference>
<comment type="function">
    <text evidence="1">Alpha-L-fucosidase is responsible for hydrolyzing the alpha-1,6-linked fucose joined to the reducing-end N-acetylglucosamine of the carbohydrate moieties of glycoproteins.</text>
</comment>
<dbReference type="Gene3D" id="2.60.40.1180">
    <property type="entry name" value="Golgi alpha-mannosidase II"/>
    <property type="match status" value="1"/>
</dbReference>
<evidence type="ECO:0000256" key="6">
    <source>
        <dbReference type="ARBA" id="ARBA00023180"/>
    </source>
</evidence>
<protein>
    <recommendedName>
        <fullName evidence="8">Putative alpha-L-fucosidase</fullName>
        <ecNumber evidence="3">3.2.1.51</ecNumber>
    </recommendedName>
    <alternativeName>
        <fullName evidence="9">Alpha-L-fucoside fucohydrolase</fullName>
    </alternativeName>
</protein>
<keyword evidence="7 10" id="KW-0326">Glycosidase</keyword>
<dbReference type="InterPro" id="IPR031919">
    <property type="entry name" value="Fucosidase_C"/>
</dbReference>
<dbReference type="Pfam" id="PF16757">
    <property type="entry name" value="Fucosidase_C"/>
    <property type="match status" value="1"/>
</dbReference>
<dbReference type="VEuPathDB" id="VectorBase:CSON005084"/>
<evidence type="ECO:0000256" key="3">
    <source>
        <dbReference type="ARBA" id="ARBA00012662"/>
    </source>
</evidence>
<dbReference type="OMA" id="FFNASYW"/>
<evidence type="ECO:0000259" key="12">
    <source>
        <dbReference type="Pfam" id="PF16757"/>
    </source>
</evidence>
<dbReference type="GO" id="GO:0016139">
    <property type="term" value="P:glycoside catabolic process"/>
    <property type="evidence" value="ECO:0007669"/>
    <property type="project" value="TreeGrafter"/>
</dbReference>
<dbReference type="EMBL" id="UFQS01000204">
    <property type="protein sequence ID" value="SSX01308.1"/>
    <property type="molecule type" value="Genomic_DNA"/>
</dbReference>
<evidence type="ECO:0000256" key="2">
    <source>
        <dbReference type="ARBA" id="ARBA00007951"/>
    </source>
</evidence>
<feature type="chain" id="PRO_5034333805" description="Putative alpha-L-fucosidase" evidence="10">
    <location>
        <begin position="24"/>
        <end position="468"/>
    </location>
</feature>
<dbReference type="Pfam" id="PF01120">
    <property type="entry name" value="Alpha_L_fucos"/>
    <property type="match status" value="1"/>
</dbReference>
<dbReference type="PIRSF" id="PIRSF001092">
    <property type="entry name" value="Alpha-L-fucosidase"/>
    <property type="match status" value="1"/>
</dbReference>
<accession>A0A336M6N3</accession>
<dbReference type="PRINTS" id="PR00741">
    <property type="entry name" value="GLHYDRLASE29"/>
</dbReference>
<dbReference type="AlphaFoldDB" id="A0A336M6N3"/>
<feature type="domain" description="Glycoside hydrolase family 29 N-terminal" evidence="11">
    <location>
        <begin position="22"/>
        <end position="356"/>
    </location>
</feature>
<dbReference type="EMBL" id="UFQT01000204">
    <property type="protein sequence ID" value="SSX21688.1"/>
    <property type="molecule type" value="Genomic_DNA"/>
</dbReference>
<dbReference type="PANTHER" id="PTHR10030:SF37">
    <property type="entry name" value="ALPHA-L-FUCOSIDASE-RELATED"/>
    <property type="match status" value="1"/>
</dbReference>
<evidence type="ECO:0000313" key="14">
    <source>
        <dbReference type="EMBL" id="SSX21688.1"/>
    </source>
</evidence>
<keyword evidence="5 10" id="KW-0378">Hydrolase</keyword>
<dbReference type="Gene3D" id="3.20.20.80">
    <property type="entry name" value="Glycosidases"/>
    <property type="match status" value="1"/>
</dbReference>
<evidence type="ECO:0000313" key="13">
    <source>
        <dbReference type="EMBL" id="SSX01308.1"/>
    </source>
</evidence>
<dbReference type="InterPro" id="IPR017853">
    <property type="entry name" value="GH"/>
</dbReference>
<dbReference type="InterPro" id="IPR016286">
    <property type="entry name" value="FUC_metazoa-typ"/>
</dbReference>
<evidence type="ECO:0000256" key="8">
    <source>
        <dbReference type="ARBA" id="ARBA00074133"/>
    </source>
</evidence>
<reference evidence="13" key="1">
    <citation type="submission" date="2018-04" db="EMBL/GenBank/DDBJ databases">
        <authorList>
            <person name="Go L.Y."/>
            <person name="Mitchell J.A."/>
        </authorList>
    </citation>
    <scope>NUCLEOTIDE SEQUENCE</scope>
    <source>
        <tissue evidence="13">Whole organism</tissue>
    </source>
</reference>
<dbReference type="GO" id="GO:0005764">
    <property type="term" value="C:lysosome"/>
    <property type="evidence" value="ECO:0007669"/>
    <property type="project" value="TreeGrafter"/>
</dbReference>
<evidence type="ECO:0000256" key="7">
    <source>
        <dbReference type="ARBA" id="ARBA00023295"/>
    </source>
</evidence>
<dbReference type="GO" id="GO:0006004">
    <property type="term" value="P:fucose metabolic process"/>
    <property type="evidence" value="ECO:0007669"/>
    <property type="project" value="InterPro"/>
</dbReference>